<feature type="coiled-coil region" evidence="5">
    <location>
        <begin position="967"/>
        <end position="999"/>
    </location>
</feature>
<evidence type="ECO:0000259" key="6">
    <source>
        <dbReference type="Pfam" id="PF01869"/>
    </source>
</evidence>
<keyword evidence="2" id="KW-0479">Metal-binding</keyword>
<feature type="domain" description="DUF2229" evidence="7">
    <location>
        <begin position="672"/>
        <end position="890"/>
    </location>
</feature>
<evidence type="ECO:0000259" key="7">
    <source>
        <dbReference type="Pfam" id="PF09989"/>
    </source>
</evidence>
<dbReference type="InterPro" id="IPR043129">
    <property type="entry name" value="ATPase_NBD"/>
</dbReference>
<dbReference type="PANTHER" id="PTHR32329:SF4">
    <property type="entry name" value="ACTIVATOR OF 2-HYDROXYACYL-COA DEHYDRATASE"/>
    <property type="match status" value="1"/>
</dbReference>
<protein>
    <submittedName>
        <fullName evidence="8">CoA-substrate-specific enzyme activase, putative</fullName>
    </submittedName>
</protein>
<keyword evidence="5" id="KW-0175">Coiled coil</keyword>
<accession>A0A1M5VTJ4</accession>
<dbReference type="Pfam" id="PF01869">
    <property type="entry name" value="BcrAD_BadFG"/>
    <property type="match status" value="2"/>
</dbReference>
<dbReference type="OrthoDB" id="9802715at2"/>
<evidence type="ECO:0000256" key="5">
    <source>
        <dbReference type="SAM" id="Coils"/>
    </source>
</evidence>
<name>A0A1M5VTJ4_9CLOT</name>
<dbReference type="SUPFAM" id="SSF53067">
    <property type="entry name" value="Actin-like ATPase domain"/>
    <property type="match status" value="2"/>
</dbReference>
<evidence type="ECO:0000256" key="1">
    <source>
        <dbReference type="ARBA" id="ARBA00001966"/>
    </source>
</evidence>
<dbReference type="STRING" id="1121306.SAMN02745196_01358"/>
<feature type="domain" description="ATPase BadF/BadG/BcrA/BcrD type" evidence="6">
    <location>
        <begin position="7"/>
        <end position="257"/>
    </location>
</feature>
<evidence type="ECO:0000256" key="4">
    <source>
        <dbReference type="ARBA" id="ARBA00023014"/>
    </source>
</evidence>
<dbReference type="CDD" id="cd24034">
    <property type="entry name" value="ASKHA_NBD_O66634-like_rpt1"/>
    <property type="match status" value="1"/>
</dbReference>
<dbReference type="EMBL" id="FQXP01000005">
    <property type="protein sequence ID" value="SHH78589.1"/>
    <property type="molecule type" value="Genomic_DNA"/>
</dbReference>
<dbReference type="RefSeq" id="WP_072831279.1">
    <property type="nucleotide sequence ID" value="NZ_FQXP01000005.1"/>
</dbReference>
<evidence type="ECO:0000313" key="9">
    <source>
        <dbReference type="Proteomes" id="UP000184526"/>
    </source>
</evidence>
<dbReference type="NCBIfam" id="TIGR00241">
    <property type="entry name" value="CoA_E_activ"/>
    <property type="match status" value="1"/>
</dbReference>
<sequence length="1451" mass="162308">MKKIMNIGLDVGSTTVKLVLMDEEGNLIYSKYTRHFSQIKNTIEGLVKEVYDKFGDIKVKAMVTGSGGLSVSKWLEIDFIQEVIACTKAVEEIIPNTDVAIELGGEDAKITYFTNGIEQRMNGTCAGGTGAFIDQMATLLETDASGLNELAKNYKTIYPIAARCGVFAKSDIQPLLNEGVAKEDIAVSIFSSVVNQTISGLACGRPIKGKLAFLGGPLYFLSELRKRFIEILELSQDEVIFPENSQLFVVMGAALSAVESEDRSLKDIYDKLSNVDVTSFEEVPRLDPLFESKDEFEKFKERHSKNKIKRRDLNSYEGNAYLGIDAGSTTTKIVLLSEEGELLYSYYGGNEGKPLNKIVETLKEIYSIIPSKVKVVNSAVTGYGEGLIKAALNVDIGEIETIAHYKAAEFFLPGVDFILDIGGQDMKCLKIKNGTIDSIMLNEACSSGCGSFIESFSKSLDVPISKFVEEALISKSPVDLGSRCTVFMNSRVKQAQKEGASVGDISAGLSYSVIKNVLNKVIRIRDPKEMGEKIIVQGGTFYNDAVLRSFELISEREVVRPDIAGLMGAFGCALIARERYINDYESKLFNSEELNNLKINTEIKRCGLCANNCMLTINKFNDNAQFVSGNRCERGEGKTKNKSKIPNLYDYKMKRLFSYIPLKKEEAKRGVIGIPRVLNMYENYPFWFTFFTQLGFRVELSAMSSKKVYEMGIETIPSESACYPAKLAHGHIMNLINRGIDTIFYPCVFYEKVEDKEATNHYNCPMVTSYPEVIKNNVEAIRERNIKFINPFLALHDKNKLASRLYDVFEEYGVSHKEIKEAVDMAWNEDIAFRFQIKEKGEEVVKSLNKTGGKAIVLAGRPYHIDNEINHGIAEMINSFGIAVLTEDSICQLGEIDRPIRAVDQWVYHTRLYAAASFVAKQSNIELVQLNSFGCGLDAVTTDQVQEILESAGKIYTTLKIDEVSNLGAAKIRIRSLKAAIEERERNNYKAEVKEINKDRVLFTKDMKQTHTILAPQMSPIHFELLESAVKPCGYNLEVLPSVDKEAVEDGLKYVHNDACYPSIIVIGQIIHALKSGRYDLNNTSVMITQTGGGCRATNYIAFLKKALRDAGYNNIPIISLNACGYEPNPGFKITLKLINRMLMTLVLGDLIMRCLYRVRPYEAREGSANKLYDLWMERSKDIVTKGDYKAFKNAVYDIVKDFDKLPLLNIVKPRVGVVGEILVKFHPTANNNLIDVIEREGAEAVVPDLTDFFLYCSYDADFKFKYLSGKRLDMITSNLAIKYIEFYRNPVRKALATSEKFGEIKHIQELAKGASPILSIGNQCGEGWFLTGEMVELIEGGVKNILCIQPFACLPNHVTGKGVIKELKRRYEDINIAPIDYDPGASEVNQVNRIKLMLAIANKNLKDNSEGNKNIENLNLNYKDIEEGRIGIKDIEDINEESYIASDLES</sequence>
<reference evidence="8 9" key="1">
    <citation type="submission" date="2016-11" db="EMBL/GenBank/DDBJ databases">
        <authorList>
            <person name="Jaros S."/>
            <person name="Januszkiewicz K."/>
            <person name="Wedrychowicz H."/>
        </authorList>
    </citation>
    <scope>NUCLEOTIDE SEQUENCE [LARGE SCALE GENOMIC DNA]</scope>
    <source>
        <strain evidence="8 9">DSM 3089</strain>
    </source>
</reference>
<organism evidence="8 9">
    <name type="scientific">Clostridium collagenovorans DSM 3089</name>
    <dbReference type="NCBI Taxonomy" id="1121306"/>
    <lineage>
        <taxon>Bacteria</taxon>
        <taxon>Bacillati</taxon>
        <taxon>Bacillota</taxon>
        <taxon>Clostridia</taxon>
        <taxon>Eubacteriales</taxon>
        <taxon>Clostridiaceae</taxon>
        <taxon>Clostridium</taxon>
    </lineage>
</organism>
<evidence type="ECO:0000256" key="2">
    <source>
        <dbReference type="ARBA" id="ARBA00022723"/>
    </source>
</evidence>
<dbReference type="GO" id="GO:0051536">
    <property type="term" value="F:iron-sulfur cluster binding"/>
    <property type="evidence" value="ECO:0007669"/>
    <property type="project" value="UniProtKB-KW"/>
</dbReference>
<keyword evidence="4" id="KW-0411">Iron-sulfur</keyword>
<dbReference type="PANTHER" id="PTHR32329">
    <property type="entry name" value="BIFUNCTIONAL PROTEIN [INCLUDES 2-HYDROXYACYL-COA DEHYDRATASE (N-TER) AND ITS ACTIVATOR DOMAIN (C_TERM)-RELATED"/>
    <property type="match status" value="1"/>
</dbReference>
<keyword evidence="3" id="KW-0408">Iron</keyword>
<gene>
    <name evidence="8" type="ORF">SAMN02745196_01358</name>
</gene>
<dbReference type="InterPro" id="IPR018709">
    <property type="entry name" value="CoA_activase_DUF2229"/>
</dbReference>
<dbReference type="GO" id="GO:0046872">
    <property type="term" value="F:metal ion binding"/>
    <property type="evidence" value="ECO:0007669"/>
    <property type="project" value="UniProtKB-KW"/>
</dbReference>
<comment type="cofactor">
    <cofactor evidence="1">
        <name>[4Fe-4S] cluster</name>
        <dbReference type="ChEBI" id="CHEBI:49883"/>
    </cofactor>
</comment>
<dbReference type="InterPro" id="IPR002731">
    <property type="entry name" value="ATPase_BadF"/>
</dbReference>
<feature type="domain" description="ATPase BadF/BadG/BcrA/BcrD type" evidence="6">
    <location>
        <begin position="322"/>
        <end position="576"/>
    </location>
</feature>
<dbReference type="Proteomes" id="UP000184526">
    <property type="component" value="Unassembled WGS sequence"/>
</dbReference>
<evidence type="ECO:0000256" key="3">
    <source>
        <dbReference type="ARBA" id="ARBA00023004"/>
    </source>
</evidence>
<dbReference type="InterPro" id="IPR008275">
    <property type="entry name" value="CoA_E_activase_dom"/>
</dbReference>
<dbReference type="InterPro" id="IPR051805">
    <property type="entry name" value="Dehydratase_Activator_Redct"/>
</dbReference>
<dbReference type="Gene3D" id="3.30.420.40">
    <property type="match status" value="4"/>
</dbReference>
<evidence type="ECO:0000313" key="8">
    <source>
        <dbReference type="EMBL" id="SHH78589.1"/>
    </source>
</evidence>
<dbReference type="CDD" id="cd24035">
    <property type="entry name" value="ASKHA_NBD_O66634-like_rpt2"/>
    <property type="match status" value="1"/>
</dbReference>
<proteinExistence type="predicted"/>
<keyword evidence="9" id="KW-1185">Reference proteome</keyword>
<dbReference type="Pfam" id="PF09989">
    <property type="entry name" value="DUF2229"/>
    <property type="match status" value="1"/>
</dbReference>